<evidence type="ECO:0000256" key="1">
    <source>
        <dbReference type="ARBA" id="ARBA00004123"/>
    </source>
</evidence>
<dbReference type="FunFam" id="2.30.42.10:FF:000176">
    <property type="entry name" value="Signal-induced proliferation-associated 1"/>
    <property type="match status" value="1"/>
</dbReference>
<feature type="region of interest" description="Disordered" evidence="14">
    <location>
        <begin position="132"/>
        <end position="153"/>
    </location>
</feature>
<dbReference type="PANTHER" id="PTHR15711">
    <property type="entry name" value="RAP GTPASE-ACTIVATING PROTEIN"/>
    <property type="match status" value="1"/>
</dbReference>
<feature type="compositionally biased region" description="Polar residues" evidence="14">
    <location>
        <begin position="134"/>
        <end position="146"/>
    </location>
</feature>
<dbReference type="GO" id="GO:0005096">
    <property type="term" value="F:GTPase activator activity"/>
    <property type="evidence" value="ECO:0007669"/>
    <property type="project" value="UniProtKB-UniRule"/>
</dbReference>
<comment type="caution">
    <text evidence="17">The sequence shown here is derived from an EMBL/GenBank/DDBJ whole genome shotgun (WGS) entry which is preliminary data.</text>
</comment>
<dbReference type="Gene3D" id="3.40.50.11210">
    <property type="entry name" value="Rap/Ran-GAP"/>
    <property type="match status" value="1"/>
</dbReference>
<dbReference type="EMBL" id="NBAG03000050">
    <property type="protein sequence ID" value="PNI93768.1"/>
    <property type="molecule type" value="Genomic_DNA"/>
</dbReference>
<evidence type="ECO:0000256" key="11">
    <source>
        <dbReference type="ARBA" id="ARBA00071064"/>
    </source>
</evidence>
<dbReference type="Pfam" id="PF00595">
    <property type="entry name" value="PDZ"/>
    <property type="match status" value="1"/>
</dbReference>
<comment type="subcellular location">
    <subcellularLocation>
        <location evidence="3">Cytoplasm</location>
        <location evidence="3">Perinuclear region</location>
    </subcellularLocation>
    <subcellularLocation>
        <location evidence="2">Endomembrane system</location>
        <topology evidence="2">Peripheral membrane protein</topology>
    </subcellularLocation>
    <subcellularLocation>
        <location evidence="1">Nucleus</location>
    </subcellularLocation>
</comment>
<keyword evidence="8" id="KW-0472">Membrane</keyword>
<feature type="compositionally biased region" description="Low complexity" evidence="14">
    <location>
        <begin position="730"/>
        <end position="743"/>
    </location>
</feature>
<feature type="region of interest" description="Disordered" evidence="14">
    <location>
        <begin position="844"/>
        <end position="878"/>
    </location>
</feature>
<dbReference type="InterPro" id="IPR001478">
    <property type="entry name" value="PDZ"/>
</dbReference>
<dbReference type="PROSITE" id="PS50106">
    <property type="entry name" value="PDZ"/>
    <property type="match status" value="1"/>
</dbReference>
<evidence type="ECO:0000313" key="17">
    <source>
        <dbReference type="EMBL" id="PNI93768.1"/>
    </source>
</evidence>
<dbReference type="Proteomes" id="UP000236370">
    <property type="component" value="Unassembled WGS sequence"/>
</dbReference>
<dbReference type="InterPro" id="IPR050989">
    <property type="entry name" value="Rap1_Ran_GAP"/>
</dbReference>
<feature type="domain" description="PDZ" evidence="16">
    <location>
        <begin position="585"/>
        <end position="661"/>
    </location>
</feature>
<dbReference type="Gene3D" id="6.10.140.210">
    <property type="match status" value="1"/>
</dbReference>
<proteinExistence type="predicted"/>
<evidence type="ECO:0000256" key="10">
    <source>
        <dbReference type="ARBA" id="ARBA00061811"/>
    </source>
</evidence>
<dbReference type="SMR" id="A0A2J8QBZ7"/>
<evidence type="ECO:0000256" key="6">
    <source>
        <dbReference type="ARBA" id="ARBA00022553"/>
    </source>
</evidence>
<name>A0A2J8QBZ7_PANTR</name>
<reference evidence="17 18" key="1">
    <citation type="submission" date="2017-12" db="EMBL/GenBank/DDBJ databases">
        <title>High-resolution comparative analysis of great ape genomes.</title>
        <authorList>
            <person name="Pollen A."/>
            <person name="Hastie A."/>
            <person name="Hormozdiari F."/>
            <person name="Dougherty M."/>
            <person name="Liu R."/>
            <person name="Chaisson M."/>
            <person name="Hoppe E."/>
            <person name="Hill C."/>
            <person name="Pang A."/>
            <person name="Hillier L."/>
            <person name="Baker C."/>
            <person name="Armstrong J."/>
            <person name="Shendure J."/>
            <person name="Paten B."/>
            <person name="Wilson R."/>
            <person name="Chao H."/>
            <person name="Schneider V."/>
            <person name="Ventura M."/>
            <person name="Kronenberg Z."/>
            <person name="Murali S."/>
            <person name="Gordon D."/>
            <person name="Cantsilieris S."/>
            <person name="Munson K."/>
            <person name="Nelson B."/>
            <person name="Raja A."/>
            <person name="Underwood J."/>
            <person name="Diekhans M."/>
            <person name="Fiddes I."/>
            <person name="Haussler D."/>
            <person name="Eichler E."/>
        </authorList>
    </citation>
    <scope>NUCLEOTIDE SEQUENCE [LARGE SCALE GENOMIC DNA]</scope>
    <source>
        <strain evidence="17">Yerkes chimp pedigree #C0471</strain>
    </source>
</reference>
<keyword evidence="5" id="KW-0963">Cytoplasm</keyword>
<keyword evidence="7" id="KW-0175">Coiled coil</keyword>
<dbReference type="CDD" id="cd06745">
    <property type="entry name" value="PDZ_SIPA1-like"/>
    <property type="match status" value="1"/>
</dbReference>
<dbReference type="SUPFAM" id="SSF50156">
    <property type="entry name" value="PDZ domain-like"/>
    <property type="match status" value="1"/>
</dbReference>
<accession>A0A2J8QBZ7</accession>
<evidence type="ECO:0000256" key="2">
    <source>
        <dbReference type="ARBA" id="ARBA00004184"/>
    </source>
</evidence>
<dbReference type="SUPFAM" id="SSF111347">
    <property type="entry name" value="Rap/Ran-GAP"/>
    <property type="match status" value="1"/>
</dbReference>
<dbReference type="InterPro" id="IPR000331">
    <property type="entry name" value="Rap/Ran_GAP_dom"/>
</dbReference>
<dbReference type="PROSITE" id="PS50085">
    <property type="entry name" value="RAPGAP"/>
    <property type="match status" value="1"/>
</dbReference>
<evidence type="ECO:0000259" key="16">
    <source>
        <dbReference type="PROSITE" id="PS50106"/>
    </source>
</evidence>
<protein>
    <recommendedName>
        <fullName evidence="11">Signal-induced proliferation-associated protein 1</fullName>
    </recommendedName>
    <alternativeName>
        <fullName evidence="12">GTPase-activating protein Spa-1</fullName>
    </alternativeName>
</protein>
<dbReference type="AlphaFoldDB" id="A0A2J8QBZ7"/>
<keyword evidence="6" id="KW-0597">Phosphoprotein</keyword>
<dbReference type="GO" id="GO:0005634">
    <property type="term" value="C:nucleus"/>
    <property type="evidence" value="ECO:0007669"/>
    <property type="project" value="UniProtKB-SubCell"/>
</dbReference>
<evidence type="ECO:0000256" key="7">
    <source>
        <dbReference type="ARBA" id="ARBA00023054"/>
    </source>
</evidence>
<feature type="region of interest" description="Disordered" evidence="14">
    <location>
        <begin position="1"/>
        <end position="87"/>
    </location>
</feature>
<keyword evidence="4 13" id="KW-0343">GTPase activation</keyword>
<dbReference type="SMART" id="SM00228">
    <property type="entry name" value="PDZ"/>
    <property type="match status" value="1"/>
</dbReference>
<evidence type="ECO:0000256" key="12">
    <source>
        <dbReference type="ARBA" id="ARBA00083086"/>
    </source>
</evidence>
<dbReference type="Pfam" id="PF02145">
    <property type="entry name" value="Rap_GAP"/>
    <property type="match status" value="1"/>
</dbReference>
<evidence type="ECO:0000259" key="15">
    <source>
        <dbReference type="PROSITE" id="PS50085"/>
    </source>
</evidence>
<evidence type="ECO:0000256" key="9">
    <source>
        <dbReference type="ARBA" id="ARBA00023242"/>
    </source>
</evidence>
<dbReference type="GO" id="GO:0012505">
    <property type="term" value="C:endomembrane system"/>
    <property type="evidence" value="ECO:0007669"/>
    <property type="project" value="UniProtKB-SubCell"/>
</dbReference>
<evidence type="ECO:0000313" key="18">
    <source>
        <dbReference type="Proteomes" id="UP000236370"/>
    </source>
</evidence>
<evidence type="ECO:0000256" key="8">
    <source>
        <dbReference type="ARBA" id="ARBA00023136"/>
    </source>
</evidence>
<dbReference type="Gene3D" id="2.30.42.10">
    <property type="match status" value="1"/>
</dbReference>
<dbReference type="SUPFAM" id="SSF90257">
    <property type="entry name" value="Myosin rod fragments"/>
    <property type="match status" value="1"/>
</dbReference>
<feature type="region of interest" description="Disordered" evidence="14">
    <location>
        <begin position="728"/>
        <end position="801"/>
    </location>
</feature>
<comment type="subunit">
    <text evidence="10">Interacts with RRP1B; the interaction leads to inhibition of SIPA1 GTPase activity.</text>
</comment>
<dbReference type="GO" id="GO:0048471">
    <property type="term" value="C:perinuclear region of cytoplasm"/>
    <property type="evidence" value="ECO:0007669"/>
    <property type="project" value="UniProtKB-SubCell"/>
</dbReference>
<dbReference type="FunFam" id="3.40.50.11210:FF:000002">
    <property type="entry name" value="Signal-induced proliferation-associated 1-like protein 1"/>
    <property type="match status" value="1"/>
</dbReference>
<keyword evidence="9" id="KW-0539">Nucleus</keyword>
<dbReference type="GO" id="GO:0051056">
    <property type="term" value="P:regulation of small GTPase mediated signal transduction"/>
    <property type="evidence" value="ECO:0007669"/>
    <property type="project" value="InterPro"/>
</dbReference>
<feature type="compositionally biased region" description="Basic and acidic residues" evidence="14">
    <location>
        <begin position="855"/>
        <end position="865"/>
    </location>
</feature>
<evidence type="ECO:0000256" key="4">
    <source>
        <dbReference type="ARBA" id="ARBA00022468"/>
    </source>
</evidence>
<organism evidence="17 18">
    <name type="scientific">Pan troglodytes</name>
    <name type="common">Chimpanzee</name>
    <dbReference type="NCBI Taxonomy" id="9598"/>
    <lineage>
        <taxon>Eukaryota</taxon>
        <taxon>Metazoa</taxon>
        <taxon>Chordata</taxon>
        <taxon>Craniata</taxon>
        <taxon>Vertebrata</taxon>
        <taxon>Euteleostomi</taxon>
        <taxon>Mammalia</taxon>
        <taxon>Eutheria</taxon>
        <taxon>Euarchontoglires</taxon>
        <taxon>Primates</taxon>
        <taxon>Haplorrhini</taxon>
        <taxon>Catarrhini</taxon>
        <taxon>Hominidae</taxon>
        <taxon>Pan</taxon>
    </lineage>
</organism>
<evidence type="ECO:0000256" key="13">
    <source>
        <dbReference type="PROSITE-ProRule" id="PRU00165"/>
    </source>
</evidence>
<gene>
    <name evidence="17" type="ORF">CK820_G0033930</name>
</gene>
<feature type="domain" description="Rap-GAP" evidence="15">
    <location>
        <begin position="321"/>
        <end position="539"/>
    </location>
</feature>
<evidence type="ECO:0000256" key="3">
    <source>
        <dbReference type="ARBA" id="ARBA00004556"/>
    </source>
</evidence>
<dbReference type="Pfam" id="PF21022">
    <property type="entry name" value="Rap-GAP_dimer"/>
    <property type="match status" value="1"/>
</dbReference>
<evidence type="ECO:0000256" key="5">
    <source>
        <dbReference type="ARBA" id="ARBA00022490"/>
    </source>
</evidence>
<dbReference type="InterPro" id="IPR036034">
    <property type="entry name" value="PDZ_sf"/>
</dbReference>
<sequence>MPMWAGGVGSPRRGMAPASTDDLFARKLRQPARPPLTPHTFEPRPVRGPLLRSGSDAGEARPPTPASPRARAHSHEEASRPAATSTRLFTDPLALLGLPAEEPEPAFPPVLEPRWFAHYDVQSLLFDWAPRSQGMGSHSEASSGTLASAEDQAASSDLLHGAPGFVCELGGEGELGLGGPASPPVPPALPNAAVSILEEPQNRTSAYSLEHADLGAGYYRKYFYGKEHQNFFGMDESLGPVAVSLRREEKEGSGGGTLHSYRVIVRTTQLRTLRGTISEDALPPGPPRGLSPRKLLEHVAPQLSPSCLRLGSASPKVPRTLLTLDEQVLSFQRKVGILYCRAGQGSEEEMYNNQEAGPAFMQFLTLLGDVVRLKGFESYRAQLDTKTDSTGTHSLYTTYQDHEIMFHVSTMLPYTPNNQQQLLRKRHIGNDIVTIVFQEPGSKPFCPTTIRSHFQHVFLVVRAHTPCTPHTTYRVAVSRTQDTPAFGPALPAGGGPFAANADFRAFLLAKALNGEQAAGHARQFHAMATRTRQQYLQDLATNEQLDLYHGRGEAITLRFDGSPGQAVGEVVARLQLVSRGCETRELALPRDGQGRLGFEVDAEGFVTHVERFTFAETAGLRPGARLLRVCGQTLPSLRPEAAAQLLRSAPKVCVTVLPPDESGRPRRSFSELYTLSLQEPSRRGAPDPVQDEVQGVTLLPTTKQLLHLCLQDGGSPPGPGDLAEERTEFLHSQNSLSPRSSLSDEAPVLPNTTPDLLLATTAKPSVPSADSETPLTQDRPGSPSGSEDKGNPAPELRASFLPRTLSLRNSISRIMSEAGSGTLEDEWQAISEIASTCNTILESLSREGQPIPESGDPKGTPKSDAEPEPGNLSEKVSHLESMLRKLQEDLQKEKADRAALEEEVRSLRHNNRRLQAESESAATRLLLASKQLGSPTADLA</sequence>
<dbReference type="PANTHER" id="PTHR15711:SF14">
    <property type="entry name" value="SIGNAL-INDUCED PROLIFERATION-ASSOCIATED PROTEIN 1"/>
    <property type="match status" value="1"/>
</dbReference>
<evidence type="ECO:0000256" key="14">
    <source>
        <dbReference type="SAM" id="MobiDB-lite"/>
    </source>
</evidence>
<dbReference type="InterPro" id="IPR035974">
    <property type="entry name" value="Rap/Ran-GAP_sf"/>
</dbReference>